<feature type="domain" description="Type I restriction modification DNA specificity" evidence="4">
    <location>
        <begin position="77"/>
        <end position="191"/>
    </location>
</feature>
<dbReference type="OrthoDB" id="9798929at2"/>
<dbReference type="GO" id="GO:0003677">
    <property type="term" value="F:DNA binding"/>
    <property type="evidence" value="ECO:0007669"/>
    <property type="project" value="UniProtKB-KW"/>
</dbReference>
<dbReference type="Pfam" id="PF01420">
    <property type="entry name" value="Methylase_S"/>
    <property type="match status" value="2"/>
</dbReference>
<name>S9ZND6_9RHOO</name>
<evidence type="ECO:0000256" key="1">
    <source>
        <dbReference type="ARBA" id="ARBA00010923"/>
    </source>
</evidence>
<dbReference type="InterPro" id="IPR052021">
    <property type="entry name" value="Type-I_RS_S_subunit"/>
</dbReference>
<sequence length="472" mass="51271">MASDKFLECLVEDIAANARNAIVGGPFGSDLVSKDYVLSGVPVIRGANMGYGRWVSGEFVYVTNEKADSLSSNCARAGDIIFTQRGTLGQVALIPNGTTERYLVSQSQMKLTVDSRKADALFLYYVFTGAEQQEFIRTNAIQTGVPHTNLGILKKTPVRLPSLNRQKSIARILASLDDKIDLNRRINQTLEAMAQALFKSWFVDFDPVKAKIAAIQEGRDPLRAAMSAISGKSDAELDALLREQFGQLAATAALFPDEMETSELGEIPRGWGVEPIGSLVECLGGTTPDTKNPEFWEPGEYAWTTPKDLSGANSPVLLSTERKISKKGLEKIGSGLLPVGTLLMSSRAPIGYLAILNIPAAINQGYIAMLPGGKLPPHYIYFWCKENIESIKGNANGSTFLEISKKAFRPLVALKPSNELLGEFLKRVELLFSRIVVGEKESVDLAALRDSLLPKLLSGELSVAEAIAETET</sequence>
<dbReference type="SUPFAM" id="SSF116734">
    <property type="entry name" value="DNA methylase specificity domain"/>
    <property type="match status" value="2"/>
</dbReference>
<dbReference type="AlphaFoldDB" id="S9ZND6"/>
<dbReference type="Gene3D" id="3.90.220.20">
    <property type="entry name" value="DNA methylase specificity domains"/>
    <property type="match status" value="2"/>
</dbReference>
<dbReference type="GO" id="GO:0009307">
    <property type="term" value="P:DNA restriction-modification system"/>
    <property type="evidence" value="ECO:0007669"/>
    <property type="project" value="UniProtKB-KW"/>
</dbReference>
<protein>
    <recommendedName>
        <fullName evidence="4">Type I restriction modification DNA specificity domain-containing protein</fullName>
    </recommendedName>
</protein>
<keyword evidence="3" id="KW-0238">DNA-binding</keyword>
<dbReference type="RefSeq" id="WP_021248932.1">
    <property type="nucleotide sequence ID" value="NZ_ATJV01000048.1"/>
</dbReference>
<accession>S9ZND6</accession>
<comment type="similarity">
    <text evidence="1">Belongs to the type-I restriction system S methylase family.</text>
</comment>
<evidence type="ECO:0000313" key="5">
    <source>
        <dbReference type="EMBL" id="EPZ16091.1"/>
    </source>
</evidence>
<reference evidence="5 6" key="1">
    <citation type="submission" date="2013-06" db="EMBL/GenBank/DDBJ databases">
        <title>Draft genome sequence of Thauera terpenica.</title>
        <authorList>
            <person name="Liu B."/>
            <person name="Frostegard A.H."/>
            <person name="Shapleigh J.P."/>
        </authorList>
    </citation>
    <scope>NUCLEOTIDE SEQUENCE [LARGE SCALE GENOMIC DNA]</scope>
    <source>
        <strain evidence="5 6">58Eu</strain>
    </source>
</reference>
<keyword evidence="6" id="KW-1185">Reference proteome</keyword>
<dbReference type="eggNOG" id="COG0732">
    <property type="taxonomic scope" value="Bacteria"/>
</dbReference>
<evidence type="ECO:0000259" key="4">
    <source>
        <dbReference type="Pfam" id="PF01420"/>
    </source>
</evidence>
<dbReference type="PANTHER" id="PTHR30408:SF12">
    <property type="entry name" value="TYPE I RESTRICTION ENZYME MJAVIII SPECIFICITY SUBUNIT"/>
    <property type="match status" value="1"/>
</dbReference>
<gene>
    <name evidence="5" type="ORF">M622_02650</name>
</gene>
<dbReference type="PATRIC" id="fig|1348657.5.peg.1506"/>
<feature type="domain" description="Type I restriction modification DNA specificity" evidence="4">
    <location>
        <begin position="268"/>
        <end position="409"/>
    </location>
</feature>
<dbReference type="InterPro" id="IPR000055">
    <property type="entry name" value="Restrct_endonuc_typeI_TRD"/>
</dbReference>
<dbReference type="PANTHER" id="PTHR30408">
    <property type="entry name" value="TYPE-1 RESTRICTION ENZYME ECOKI SPECIFICITY PROTEIN"/>
    <property type="match status" value="1"/>
</dbReference>
<comment type="caution">
    <text evidence="5">The sequence shown here is derived from an EMBL/GenBank/DDBJ whole genome shotgun (WGS) entry which is preliminary data.</text>
</comment>
<evidence type="ECO:0000313" key="6">
    <source>
        <dbReference type="Proteomes" id="UP000015455"/>
    </source>
</evidence>
<keyword evidence="2" id="KW-0680">Restriction system</keyword>
<organism evidence="5 6">
    <name type="scientific">Thauera terpenica 58Eu</name>
    <dbReference type="NCBI Taxonomy" id="1348657"/>
    <lineage>
        <taxon>Bacteria</taxon>
        <taxon>Pseudomonadati</taxon>
        <taxon>Pseudomonadota</taxon>
        <taxon>Betaproteobacteria</taxon>
        <taxon>Rhodocyclales</taxon>
        <taxon>Zoogloeaceae</taxon>
        <taxon>Thauera</taxon>
    </lineage>
</organism>
<evidence type="ECO:0000256" key="2">
    <source>
        <dbReference type="ARBA" id="ARBA00022747"/>
    </source>
</evidence>
<dbReference type="REBASE" id="122428">
    <property type="entry name" value="S.Tte58ORF2655P"/>
</dbReference>
<dbReference type="InterPro" id="IPR044946">
    <property type="entry name" value="Restrct_endonuc_typeI_TRD_sf"/>
</dbReference>
<evidence type="ECO:0000256" key="3">
    <source>
        <dbReference type="ARBA" id="ARBA00023125"/>
    </source>
</evidence>
<dbReference type="EMBL" id="ATJV01000048">
    <property type="protein sequence ID" value="EPZ16091.1"/>
    <property type="molecule type" value="Genomic_DNA"/>
</dbReference>
<proteinExistence type="inferred from homology"/>
<dbReference type="Proteomes" id="UP000015455">
    <property type="component" value="Unassembled WGS sequence"/>
</dbReference>
<dbReference type="STRING" id="1348657.M622_02650"/>